<dbReference type="PANTHER" id="PTHR33116:SF78">
    <property type="entry name" value="OS12G0587133 PROTEIN"/>
    <property type="match status" value="1"/>
</dbReference>
<reference evidence="2 3" key="1">
    <citation type="submission" date="2024-02" db="EMBL/GenBank/DDBJ databases">
        <title>High-quality chromosome-scale genome assembly of Pensacola bahiagrass (Paspalum notatum Flugge var. saurae).</title>
        <authorList>
            <person name="Vega J.M."/>
            <person name="Podio M."/>
            <person name="Orjuela J."/>
            <person name="Siena L.A."/>
            <person name="Pessino S.C."/>
            <person name="Combes M.C."/>
            <person name="Mariac C."/>
            <person name="Albertini E."/>
            <person name="Pupilli F."/>
            <person name="Ortiz J.P.A."/>
            <person name="Leblanc O."/>
        </authorList>
    </citation>
    <scope>NUCLEOTIDE SEQUENCE [LARGE SCALE GENOMIC DNA]</scope>
    <source>
        <strain evidence="2">R1</strain>
        <tissue evidence="2">Leaf</tissue>
    </source>
</reference>
<dbReference type="PANTHER" id="PTHR33116">
    <property type="entry name" value="REVERSE TRANSCRIPTASE ZINC-BINDING DOMAIN-CONTAINING PROTEIN-RELATED-RELATED"/>
    <property type="match status" value="1"/>
</dbReference>
<keyword evidence="1" id="KW-0812">Transmembrane</keyword>
<keyword evidence="1" id="KW-1133">Transmembrane helix</keyword>
<feature type="transmembrane region" description="Helical" evidence="1">
    <location>
        <begin position="25"/>
        <end position="43"/>
    </location>
</feature>
<proteinExistence type="predicted"/>
<dbReference type="AlphaFoldDB" id="A0AAQ3XGQ2"/>
<sequence>MQPFPCAIKSFPCKYLGLPLSLRSLPISVHFLTVFPLKNWVIIKKIDKIRRSFLWKGAENANGGHCLVRWTKAARPKALGGLGILDLERFGRALRL</sequence>
<accession>A0AAQ3XGQ2</accession>
<dbReference type="EMBL" id="CP144754">
    <property type="protein sequence ID" value="WVZ98188.1"/>
    <property type="molecule type" value="Genomic_DNA"/>
</dbReference>
<gene>
    <name evidence="2" type="ORF">U9M48_043657</name>
</gene>
<dbReference type="Proteomes" id="UP001341281">
    <property type="component" value="Chromosome 10"/>
</dbReference>
<organism evidence="2 3">
    <name type="scientific">Paspalum notatum var. saurae</name>
    <dbReference type="NCBI Taxonomy" id="547442"/>
    <lineage>
        <taxon>Eukaryota</taxon>
        <taxon>Viridiplantae</taxon>
        <taxon>Streptophyta</taxon>
        <taxon>Embryophyta</taxon>
        <taxon>Tracheophyta</taxon>
        <taxon>Spermatophyta</taxon>
        <taxon>Magnoliopsida</taxon>
        <taxon>Liliopsida</taxon>
        <taxon>Poales</taxon>
        <taxon>Poaceae</taxon>
        <taxon>PACMAD clade</taxon>
        <taxon>Panicoideae</taxon>
        <taxon>Andropogonodae</taxon>
        <taxon>Paspaleae</taxon>
        <taxon>Paspalinae</taxon>
        <taxon>Paspalum</taxon>
    </lineage>
</organism>
<evidence type="ECO:0000313" key="3">
    <source>
        <dbReference type="Proteomes" id="UP001341281"/>
    </source>
</evidence>
<evidence type="ECO:0000256" key="1">
    <source>
        <dbReference type="SAM" id="Phobius"/>
    </source>
</evidence>
<keyword evidence="1" id="KW-0472">Membrane</keyword>
<name>A0AAQ3XGQ2_PASNO</name>
<protein>
    <submittedName>
        <fullName evidence="2">Uncharacterized protein</fullName>
    </submittedName>
</protein>
<evidence type="ECO:0000313" key="2">
    <source>
        <dbReference type="EMBL" id="WVZ98188.1"/>
    </source>
</evidence>
<keyword evidence="3" id="KW-1185">Reference proteome</keyword>